<organism evidence="1 2">
    <name type="scientific">Desulfamplus magnetovallimortis</name>
    <dbReference type="NCBI Taxonomy" id="1246637"/>
    <lineage>
        <taxon>Bacteria</taxon>
        <taxon>Pseudomonadati</taxon>
        <taxon>Thermodesulfobacteriota</taxon>
        <taxon>Desulfobacteria</taxon>
        <taxon>Desulfobacterales</taxon>
        <taxon>Desulfobacteraceae</taxon>
        <taxon>Desulfamplus</taxon>
    </lineage>
</organism>
<proteinExistence type="predicted"/>
<dbReference type="AlphaFoldDB" id="A0A1W1HIB4"/>
<dbReference type="OrthoDB" id="419816at2"/>
<evidence type="ECO:0000313" key="1">
    <source>
        <dbReference type="EMBL" id="SLM32155.1"/>
    </source>
</evidence>
<dbReference type="Proteomes" id="UP000191931">
    <property type="component" value="Unassembled WGS sequence"/>
</dbReference>
<reference evidence="1 2" key="1">
    <citation type="submission" date="2017-03" db="EMBL/GenBank/DDBJ databases">
        <authorList>
            <person name="Afonso C.L."/>
            <person name="Miller P.J."/>
            <person name="Scott M.A."/>
            <person name="Spackman E."/>
            <person name="Goraichik I."/>
            <person name="Dimitrov K.M."/>
            <person name="Suarez D.L."/>
            <person name="Swayne D.E."/>
        </authorList>
    </citation>
    <scope>NUCLEOTIDE SEQUENCE [LARGE SCALE GENOMIC DNA]</scope>
    <source>
        <strain evidence="1">PRJEB14757</strain>
    </source>
</reference>
<name>A0A1W1HIB4_9BACT</name>
<dbReference type="RefSeq" id="WP_080798011.1">
    <property type="nucleotide sequence ID" value="NZ_LT828540.1"/>
</dbReference>
<gene>
    <name evidence="1" type="ORF">MTBBW1_60055</name>
</gene>
<evidence type="ECO:0000313" key="2">
    <source>
        <dbReference type="Proteomes" id="UP000191931"/>
    </source>
</evidence>
<keyword evidence="2" id="KW-1185">Reference proteome</keyword>
<dbReference type="STRING" id="1246637.MTBBW1_60055"/>
<accession>A0A1W1HIB4</accession>
<sequence>MKNPKKHDALMKWLIASFTEEFFAHYFPKRSIGEYTFIDKEFISKYEALKESLKDDLFLVMEVEIDKVFHDIVIQIENMSKRVDVSSRIFEYFCYAWLLRQRPVWSIVVYTDDAVWRKDIPDTFWYGFSDKMEKQHCHFDVIKVKSQKSSELVQKHSLMCKLLALKADDRGIDREYLVREIYKAVARMEALLDNDKKLLIEQWVSAYKQLPEEIVENIKKEVKMSFTATTISEHYINEGMLKGKVELLQSLFHKGMLTKEQFKEMLESIKMQAGNIEINSLSEKKNKQV</sequence>
<protein>
    <recommendedName>
        <fullName evidence="3">Transposase (putative) YhgA-like domain-containing protein</fullName>
    </recommendedName>
</protein>
<evidence type="ECO:0008006" key="3">
    <source>
        <dbReference type="Google" id="ProtNLM"/>
    </source>
</evidence>
<dbReference type="EMBL" id="FWEV01000303">
    <property type="protein sequence ID" value="SLM32155.1"/>
    <property type="molecule type" value="Genomic_DNA"/>
</dbReference>